<dbReference type="InterPro" id="IPR002716">
    <property type="entry name" value="PIN_dom"/>
</dbReference>
<feature type="domain" description="PIN" evidence="6">
    <location>
        <begin position="4"/>
        <end position="129"/>
    </location>
</feature>
<protein>
    <recommendedName>
        <fullName evidence="5">Ribonuclease VapC</fullName>
        <shortName evidence="5">RNase VapC</shortName>
        <ecNumber evidence="5">3.1.-.-</ecNumber>
    </recommendedName>
    <alternativeName>
        <fullName evidence="5">Toxin VapC</fullName>
    </alternativeName>
</protein>
<dbReference type="GO" id="GO:0004521">
    <property type="term" value="F:RNA endonuclease activity"/>
    <property type="evidence" value="ECO:0007669"/>
    <property type="project" value="InterPro"/>
</dbReference>
<dbReference type="Pfam" id="PF01850">
    <property type="entry name" value="PIN"/>
    <property type="match status" value="1"/>
</dbReference>
<keyword evidence="4 5" id="KW-0378">Hydrolase</keyword>
<gene>
    <name evidence="5" type="primary">vapC</name>
    <name evidence="7" type="ORF">ENS64_18615</name>
</gene>
<comment type="cofactor">
    <cofactor evidence="5">
        <name>Mg(2+)</name>
        <dbReference type="ChEBI" id="CHEBI:18420"/>
    </cofactor>
</comment>
<evidence type="ECO:0000256" key="1">
    <source>
        <dbReference type="ARBA" id="ARBA00022649"/>
    </source>
</evidence>
<comment type="similarity">
    <text evidence="5">Belongs to the PINc/VapC protein family.</text>
</comment>
<dbReference type="GO" id="GO:0016787">
    <property type="term" value="F:hydrolase activity"/>
    <property type="evidence" value="ECO:0007669"/>
    <property type="project" value="UniProtKB-KW"/>
</dbReference>
<accession>A0A7C4QTU5</accession>
<name>A0A7C4QTU5_9PLAN</name>
<dbReference type="GO" id="GO:0000287">
    <property type="term" value="F:magnesium ion binding"/>
    <property type="evidence" value="ECO:0007669"/>
    <property type="project" value="UniProtKB-UniRule"/>
</dbReference>
<evidence type="ECO:0000256" key="3">
    <source>
        <dbReference type="ARBA" id="ARBA00022723"/>
    </source>
</evidence>
<dbReference type="PANTHER" id="PTHR42188">
    <property type="entry name" value="23S RRNA-SPECIFIC ENDONUCLEASE VAPC20"/>
    <property type="match status" value="1"/>
</dbReference>
<evidence type="ECO:0000256" key="2">
    <source>
        <dbReference type="ARBA" id="ARBA00022722"/>
    </source>
</evidence>
<reference evidence="7" key="1">
    <citation type="journal article" date="2020" name="mSystems">
        <title>Genome- and Community-Level Interaction Insights into Carbon Utilization and Element Cycling Functions of Hydrothermarchaeota in Hydrothermal Sediment.</title>
        <authorList>
            <person name="Zhou Z."/>
            <person name="Liu Y."/>
            <person name="Xu W."/>
            <person name="Pan J."/>
            <person name="Luo Z.H."/>
            <person name="Li M."/>
        </authorList>
    </citation>
    <scope>NUCLEOTIDE SEQUENCE [LARGE SCALE GENOMIC DNA]</scope>
    <source>
        <strain evidence="7">SpSt-508</strain>
    </source>
</reference>
<dbReference type="InterPro" id="IPR039018">
    <property type="entry name" value="VapC20-like"/>
</dbReference>
<dbReference type="EC" id="3.1.-.-" evidence="5"/>
<dbReference type="SUPFAM" id="SSF88723">
    <property type="entry name" value="PIN domain-like"/>
    <property type="match status" value="1"/>
</dbReference>
<dbReference type="InterPro" id="IPR022907">
    <property type="entry name" value="VapC_family"/>
</dbReference>
<dbReference type="GO" id="GO:0016075">
    <property type="term" value="P:rRNA catabolic process"/>
    <property type="evidence" value="ECO:0007669"/>
    <property type="project" value="TreeGrafter"/>
</dbReference>
<evidence type="ECO:0000313" key="7">
    <source>
        <dbReference type="EMBL" id="HGT41266.1"/>
    </source>
</evidence>
<dbReference type="PANTHER" id="PTHR42188:SF1">
    <property type="entry name" value="23S RRNA-SPECIFIC ENDONUCLEASE VAPC20"/>
    <property type="match status" value="1"/>
</dbReference>
<proteinExistence type="inferred from homology"/>
<evidence type="ECO:0000256" key="4">
    <source>
        <dbReference type="ARBA" id="ARBA00022801"/>
    </source>
</evidence>
<feature type="binding site" evidence="5">
    <location>
        <position position="7"/>
    </location>
    <ligand>
        <name>Mg(2+)</name>
        <dbReference type="ChEBI" id="CHEBI:18420"/>
    </ligand>
</feature>
<keyword evidence="3 5" id="KW-0479">Metal-binding</keyword>
<sequence length="133" mass="14951">MTAVFLDTVGLLALWDVSDQWHADADAAFQKLAALRAPLITTTFVLLECGNAAARRPYRHEVDRLRRLLEHRNELVVPTQTDWDAAWAAYDRGDAAVAGIVDHVSFVVMRRLGIQNAFTNDQHFRAAGFQTLF</sequence>
<evidence type="ECO:0000259" key="6">
    <source>
        <dbReference type="Pfam" id="PF01850"/>
    </source>
</evidence>
<evidence type="ECO:0000256" key="5">
    <source>
        <dbReference type="HAMAP-Rule" id="MF_00265"/>
    </source>
</evidence>
<keyword evidence="5" id="KW-0800">Toxin</keyword>
<comment type="caution">
    <text evidence="7">The sequence shown here is derived from an EMBL/GenBank/DDBJ whole genome shotgun (WGS) entry which is preliminary data.</text>
</comment>
<dbReference type="EMBL" id="DSVQ01000020">
    <property type="protein sequence ID" value="HGT41266.1"/>
    <property type="molecule type" value="Genomic_DNA"/>
</dbReference>
<feature type="binding site" evidence="5">
    <location>
        <position position="102"/>
    </location>
    <ligand>
        <name>Mg(2+)</name>
        <dbReference type="ChEBI" id="CHEBI:18420"/>
    </ligand>
</feature>
<dbReference type="AlphaFoldDB" id="A0A7C4QTU5"/>
<organism evidence="7">
    <name type="scientific">Schlesneria paludicola</name>
    <dbReference type="NCBI Taxonomy" id="360056"/>
    <lineage>
        <taxon>Bacteria</taxon>
        <taxon>Pseudomonadati</taxon>
        <taxon>Planctomycetota</taxon>
        <taxon>Planctomycetia</taxon>
        <taxon>Planctomycetales</taxon>
        <taxon>Planctomycetaceae</taxon>
        <taxon>Schlesneria</taxon>
    </lineage>
</organism>
<dbReference type="Gene3D" id="3.40.50.1010">
    <property type="entry name" value="5'-nuclease"/>
    <property type="match status" value="1"/>
</dbReference>
<dbReference type="InterPro" id="IPR029060">
    <property type="entry name" value="PIN-like_dom_sf"/>
</dbReference>
<dbReference type="GO" id="GO:0090729">
    <property type="term" value="F:toxin activity"/>
    <property type="evidence" value="ECO:0007669"/>
    <property type="project" value="UniProtKB-KW"/>
</dbReference>
<keyword evidence="2 5" id="KW-0540">Nuclease</keyword>
<comment type="function">
    <text evidence="5">Toxic component of a toxin-antitoxin (TA) system. An RNase.</text>
</comment>
<keyword evidence="5" id="KW-0460">Magnesium</keyword>
<keyword evidence="1 5" id="KW-1277">Toxin-antitoxin system</keyword>
<dbReference type="HAMAP" id="MF_00265">
    <property type="entry name" value="VapC_Nob1"/>
    <property type="match status" value="1"/>
</dbReference>